<dbReference type="Gene3D" id="3.40.50.720">
    <property type="entry name" value="NAD(P)-binding Rossmann-like Domain"/>
    <property type="match status" value="1"/>
</dbReference>
<dbReference type="InterPro" id="IPR036291">
    <property type="entry name" value="NAD(P)-bd_dom_sf"/>
</dbReference>
<dbReference type="Pfam" id="PF00106">
    <property type="entry name" value="adh_short"/>
    <property type="match status" value="1"/>
</dbReference>
<comment type="caution">
    <text evidence="4">The sequence shown here is derived from an EMBL/GenBank/DDBJ whole genome shotgun (WGS) entry which is preliminary data.</text>
</comment>
<dbReference type="PANTHER" id="PTHR43115:SF4">
    <property type="entry name" value="DEHYDROGENASE_REDUCTASE SDR FAMILY MEMBER 11"/>
    <property type="match status" value="1"/>
</dbReference>
<dbReference type="Proteomes" id="UP000798808">
    <property type="component" value="Unassembled WGS sequence"/>
</dbReference>
<keyword evidence="5" id="KW-1185">Reference proteome</keyword>
<gene>
    <name evidence="4" type="ORF">E1163_29190</name>
</gene>
<reference evidence="4 5" key="1">
    <citation type="submission" date="2019-02" db="EMBL/GenBank/DDBJ databases">
        <authorList>
            <person name="Goldberg S.R."/>
            <person name="Haltli B.A."/>
            <person name="Correa H."/>
            <person name="Russell K.G."/>
        </authorList>
    </citation>
    <scope>NUCLEOTIDE SEQUENCE [LARGE SCALE GENOMIC DNA]</scope>
    <source>
        <strain evidence="4 5">JCM 16186</strain>
    </source>
</reference>
<comment type="similarity">
    <text evidence="1 3">Belongs to the short-chain dehydrogenases/reductases (SDR) family.</text>
</comment>
<evidence type="ECO:0000256" key="3">
    <source>
        <dbReference type="RuleBase" id="RU000363"/>
    </source>
</evidence>
<accession>A0ABW9S0C6</accession>
<evidence type="ECO:0000256" key="1">
    <source>
        <dbReference type="ARBA" id="ARBA00006484"/>
    </source>
</evidence>
<dbReference type="InterPro" id="IPR002347">
    <property type="entry name" value="SDR_fam"/>
</dbReference>
<evidence type="ECO:0000313" key="4">
    <source>
        <dbReference type="EMBL" id="MTI29073.1"/>
    </source>
</evidence>
<dbReference type="PANTHER" id="PTHR43115">
    <property type="entry name" value="DEHYDROGENASE/REDUCTASE SDR FAMILY MEMBER 11"/>
    <property type="match status" value="1"/>
</dbReference>
<protein>
    <submittedName>
        <fullName evidence="4">SDR family oxidoreductase</fullName>
    </submittedName>
</protein>
<evidence type="ECO:0000313" key="5">
    <source>
        <dbReference type="Proteomes" id="UP000798808"/>
    </source>
</evidence>
<sequence length="229" mass="24846">MIEKMTAVITGGSSGIGEATAKALIANGYQVINADITAEPSSTVDHVPCDITSAKDIDKLYGHVKEKYGIPDVLVSNAGQGIHEKLAEGDPDKWQKTIDINLMGTLRFIRAFLPEMLERKQGDIVFMSSISGRQPYEYGGIYSATKAAINMISDTLRLETQGLLRIINIAPGVVDTKFFKNMVSSNHTVDDIGLGSLSPEQVAEMVIRILKLPESVNIPDITITPTKQV</sequence>
<proteinExistence type="inferred from homology"/>
<dbReference type="PRINTS" id="PR00081">
    <property type="entry name" value="GDHRDH"/>
</dbReference>
<evidence type="ECO:0000256" key="2">
    <source>
        <dbReference type="ARBA" id="ARBA00023002"/>
    </source>
</evidence>
<dbReference type="CDD" id="cd05233">
    <property type="entry name" value="SDR_c"/>
    <property type="match status" value="1"/>
</dbReference>
<dbReference type="EMBL" id="SMLW01000678">
    <property type="protein sequence ID" value="MTI29073.1"/>
    <property type="molecule type" value="Genomic_DNA"/>
</dbReference>
<dbReference type="PRINTS" id="PR00080">
    <property type="entry name" value="SDRFAMILY"/>
</dbReference>
<dbReference type="PROSITE" id="PS00061">
    <property type="entry name" value="ADH_SHORT"/>
    <property type="match status" value="1"/>
</dbReference>
<dbReference type="InterPro" id="IPR020904">
    <property type="entry name" value="Sc_DH/Rdtase_CS"/>
</dbReference>
<keyword evidence="2" id="KW-0560">Oxidoreductase</keyword>
<organism evidence="4 5">
    <name type="scientific">Fulvivirga kasyanovii</name>
    <dbReference type="NCBI Taxonomy" id="396812"/>
    <lineage>
        <taxon>Bacteria</taxon>
        <taxon>Pseudomonadati</taxon>
        <taxon>Bacteroidota</taxon>
        <taxon>Cytophagia</taxon>
        <taxon>Cytophagales</taxon>
        <taxon>Fulvivirgaceae</taxon>
        <taxon>Fulvivirga</taxon>
    </lineage>
</organism>
<dbReference type="SUPFAM" id="SSF51735">
    <property type="entry name" value="NAD(P)-binding Rossmann-fold domains"/>
    <property type="match status" value="1"/>
</dbReference>
<dbReference type="RefSeq" id="WP_155177212.1">
    <property type="nucleotide sequence ID" value="NZ_BAAAFL010000010.1"/>
</dbReference>
<name>A0ABW9S0C6_9BACT</name>